<dbReference type="RefSeq" id="WP_156273373.1">
    <property type="nucleotide sequence ID" value="NZ_CP046244.1"/>
</dbReference>
<evidence type="ECO:0000313" key="2">
    <source>
        <dbReference type="Proteomes" id="UP000425916"/>
    </source>
</evidence>
<dbReference type="InterPro" id="IPR029060">
    <property type="entry name" value="PIN-like_dom_sf"/>
</dbReference>
<dbReference type="Proteomes" id="UP000425916">
    <property type="component" value="Chromosome"/>
</dbReference>
<dbReference type="AlphaFoldDB" id="A0A6I5ZS48"/>
<accession>A0A6I5ZS48</accession>
<protein>
    <recommendedName>
        <fullName evidence="3">PIN domain-containing protein</fullName>
    </recommendedName>
</protein>
<dbReference type="OrthoDB" id="9796690at2"/>
<dbReference type="EMBL" id="CP046244">
    <property type="protein sequence ID" value="QGP92558.1"/>
    <property type="molecule type" value="Genomic_DNA"/>
</dbReference>
<reference evidence="1 2" key="1">
    <citation type="submission" date="2019-11" db="EMBL/GenBank/DDBJ databases">
        <title>Genome sequence of Moorella glycerini DSM11254.</title>
        <authorList>
            <person name="Poehlein A."/>
            <person name="Boeer T."/>
            <person name="Daniel R."/>
        </authorList>
    </citation>
    <scope>NUCLEOTIDE SEQUENCE [LARGE SCALE GENOMIC DNA]</scope>
    <source>
        <strain evidence="1 2">DSM 11254</strain>
    </source>
</reference>
<dbReference type="SUPFAM" id="SSF88723">
    <property type="entry name" value="PIN domain-like"/>
    <property type="match status" value="1"/>
</dbReference>
<gene>
    <name evidence="1" type="ORF">MGLY_19410</name>
</gene>
<sequence length="96" mass="11088">MVLEVEAGGALVDTDFLIDLNRGKRNKWRQKAEELLFEINSENLFVSNITVTEFITGIPRDKQEEVQLMLRQLYYYIAPTCEEAFLAGTLRQECSL</sequence>
<organism evidence="1 2">
    <name type="scientific">Neomoorella glycerini</name>
    <dbReference type="NCBI Taxonomy" id="55779"/>
    <lineage>
        <taxon>Bacteria</taxon>
        <taxon>Bacillati</taxon>
        <taxon>Bacillota</taxon>
        <taxon>Clostridia</taxon>
        <taxon>Neomoorellales</taxon>
        <taxon>Neomoorellaceae</taxon>
        <taxon>Neomoorella</taxon>
    </lineage>
</organism>
<proteinExistence type="predicted"/>
<name>A0A6I5ZS48_9FIRM</name>
<evidence type="ECO:0000313" key="1">
    <source>
        <dbReference type="EMBL" id="QGP92558.1"/>
    </source>
</evidence>
<dbReference type="Gene3D" id="3.40.50.1010">
    <property type="entry name" value="5'-nuclease"/>
    <property type="match status" value="1"/>
</dbReference>
<evidence type="ECO:0008006" key="3">
    <source>
        <dbReference type="Google" id="ProtNLM"/>
    </source>
</evidence>
<keyword evidence="2" id="KW-1185">Reference proteome</keyword>